<keyword evidence="3" id="KW-0547">Nucleotide-binding</keyword>
<dbReference type="SMART" id="SM00382">
    <property type="entry name" value="AAA"/>
    <property type="match status" value="1"/>
</dbReference>
<name>A0A346A0H7_9HYPH</name>
<dbReference type="EMBL" id="CP031417">
    <property type="protein sequence ID" value="AXK82674.1"/>
    <property type="molecule type" value="Genomic_DNA"/>
</dbReference>
<dbReference type="InterPro" id="IPR050166">
    <property type="entry name" value="ABC_transporter_ATP-bind"/>
</dbReference>
<evidence type="ECO:0000256" key="3">
    <source>
        <dbReference type="ARBA" id="ARBA00022741"/>
    </source>
</evidence>
<feature type="domain" description="ABC transporter" evidence="5">
    <location>
        <begin position="4"/>
        <end position="240"/>
    </location>
</feature>
<keyword evidence="4 6" id="KW-0067">ATP-binding</keyword>
<organism evidence="6 7">
    <name type="scientific">Pseudolabrys taiwanensis</name>
    <dbReference type="NCBI Taxonomy" id="331696"/>
    <lineage>
        <taxon>Bacteria</taxon>
        <taxon>Pseudomonadati</taxon>
        <taxon>Pseudomonadota</taxon>
        <taxon>Alphaproteobacteria</taxon>
        <taxon>Hyphomicrobiales</taxon>
        <taxon>Xanthobacteraceae</taxon>
        <taxon>Pseudolabrys</taxon>
    </lineage>
</organism>
<dbReference type="OrthoDB" id="9807242at2"/>
<dbReference type="InterPro" id="IPR003439">
    <property type="entry name" value="ABC_transporter-like_ATP-bd"/>
</dbReference>
<dbReference type="PROSITE" id="PS00211">
    <property type="entry name" value="ABC_TRANSPORTER_1"/>
    <property type="match status" value="1"/>
</dbReference>
<dbReference type="Proteomes" id="UP000254889">
    <property type="component" value="Chromosome"/>
</dbReference>
<dbReference type="Pfam" id="PF00005">
    <property type="entry name" value="ABC_tran"/>
    <property type="match status" value="1"/>
</dbReference>
<evidence type="ECO:0000259" key="5">
    <source>
        <dbReference type="PROSITE" id="PS50893"/>
    </source>
</evidence>
<dbReference type="InterPro" id="IPR003593">
    <property type="entry name" value="AAA+_ATPase"/>
</dbReference>
<protein>
    <submittedName>
        <fullName evidence="6">ABC transporter ATP-binding protein</fullName>
    </submittedName>
</protein>
<keyword evidence="7" id="KW-1185">Reference proteome</keyword>
<dbReference type="PROSITE" id="PS50893">
    <property type="entry name" value="ABC_TRANSPORTER_2"/>
    <property type="match status" value="1"/>
</dbReference>
<evidence type="ECO:0000313" key="7">
    <source>
        <dbReference type="Proteomes" id="UP000254889"/>
    </source>
</evidence>
<dbReference type="InterPro" id="IPR017871">
    <property type="entry name" value="ABC_transporter-like_CS"/>
</dbReference>
<evidence type="ECO:0000313" key="6">
    <source>
        <dbReference type="EMBL" id="AXK82674.1"/>
    </source>
</evidence>
<evidence type="ECO:0000256" key="4">
    <source>
        <dbReference type="ARBA" id="ARBA00022840"/>
    </source>
</evidence>
<reference evidence="6 7" key="1">
    <citation type="submission" date="2018-07" db="EMBL/GenBank/DDBJ databases">
        <authorList>
            <person name="Quirk P.G."/>
            <person name="Krulwich T.A."/>
        </authorList>
    </citation>
    <scope>NUCLEOTIDE SEQUENCE [LARGE SCALE GENOMIC DNA]</scope>
    <source>
        <strain evidence="6 7">CC-BB4</strain>
    </source>
</reference>
<dbReference type="GO" id="GO:0005524">
    <property type="term" value="F:ATP binding"/>
    <property type="evidence" value="ECO:0007669"/>
    <property type="project" value="UniProtKB-KW"/>
</dbReference>
<evidence type="ECO:0000256" key="2">
    <source>
        <dbReference type="ARBA" id="ARBA00022448"/>
    </source>
</evidence>
<dbReference type="GO" id="GO:0016887">
    <property type="term" value="F:ATP hydrolysis activity"/>
    <property type="evidence" value="ECO:0007669"/>
    <property type="project" value="InterPro"/>
</dbReference>
<dbReference type="InterPro" id="IPR027417">
    <property type="entry name" value="P-loop_NTPase"/>
</dbReference>
<dbReference type="SUPFAM" id="SSF52540">
    <property type="entry name" value="P-loop containing nucleoside triphosphate hydrolases"/>
    <property type="match status" value="1"/>
</dbReference>
<comment type="similarity">
    <text evidence="1">Belongs to the ABC transporter superfamily.</text>
</comment>
<dbReference type="RefSeq" id="WP_115693053.1">
    <property type="nucleotide sequence ID" value="NZ_CP031417.1"/>
</dbReference>
<dbReference type="KEGG" id="ptaw:DW352_20380"/>
<dbReference type="Gene3D" id="3.40.50.300">
    <property type="entry name" value="P-loop containing nucleotide triphosphate hydrolases"/>
    <property type="match status" value="1"/>
</dbReference>
<dbReference type="AlphaFoldDB" id="A0A346A0H7"/>
<evidence type="ECO:0000256" key="1">
    <source>
        <dbReference type="ARBA" id="ARBA00005417"/>
    </source>
</evidence>
<accession>A0A346A0H7</accession>
<dbReference type="CDD" id="cd03293">
    <property type="entry name" value="ABC_NrtD_SsuB_transporters"/>
    <property type="match status" value="1"/>
</dbReference>
<sequence length="263" mass="28534">MAFGTIKNVRKVFPVRPGSGGKEPVVALDDASFTFEKGELVALLGPSGCGKTTLLRIVAGLISKTSGSVMIGGREINEPLGDYGFVFQAPSLMPWRSVIDNVLFPMEILKRSDKAARVRAGELLELVGLSAFHQARPHQLSGGMQQRVALCRALIHQPNLLLMDEPFGALDELTRLEMNDLLLRIRKETGASVLFVTHSIAEAVYLADKVIVFSRRPARVSTEISVSLPYPRSQATRFTPAFTQAERTASEALGIVPHVEGAA</sequence>
<proteinExistence type="inferred from homology"/>
<keyword evidence="2" id="KW-0813">Transport</keyword>
<dbReference type="PANTHER" id="PTHR42788">
    <property type="entry name" value="TAURINE IMPORT ATP-BINDING PROTEIN-RELATED"/>
    <property type="match status" value="1"/>
</dbReference>
<gene>
    <name evidence="6" type="ORF">DW352_20380</name>
</gene>
<dbReference type="PANTHER" id="PTHR42788:SF13">
    <property type="entry name" value="ALIPHATIC SULFONATES IMPORT ATP-BINDING PROTEIN SSUB"/>
    <property type="match status" value="1"/>
</dbReference>